<accession>A0ABV8CV85</accession>
<organism evidence="4 5">
    <name type="scientific">Streptococcus caprae</name>
    <dbReference type="NCBI Taxonomy" id="1640501"/>
    <lineage>
        <taxon>Bacteria</taxon>
        <taxon>Bacillati</taxon>
        <taxon>Bacillota</taxon>
        <taxon>Bacilli</taxon>
        <taxon>Lactobacillales</taxon>
        <taxon>Streptococcaceae</taxon>
        <taxon>Streptococcus</taxon>
    </lineage>
</organism>
<dbReference type="RefSeq" id="WP_380426155.1">
    <property type="nucleotide sequence ID" value="NZ_JBHRZV010000033.1"/>
</dbReference>
<evidence type="ECO:0000313" key="5">
    <source>
        <dbReference type="Proteomes" id="UP001595807"/>
    </source>
</evidence>
<feature type="transmembrane region" description="Helical" evidence="2">
    <location>
        <begin position="171"/>
        <end position="196"/>
    </location>
</feature>
<evidence type="ECO:0000256" key="2">
    <source>
        <dbReference type="SAM" id="Phobius"/>
    </source>
</evidence>
<feature type="domain" description="HTH cro/C1-type" evidence="3">
    <location>
        <begin position="7"/>
        <end position="61"/>
    </location>
</feature>
<dbReference type="Pfam" id="PF01381">
    <property type="entry name" value="HTH_3"/>
    <property type="match status" value="1"/>
</dbReference>
<dbReference type="CDD" id="cd00093">
    <property type="entry name" value="HTH_XRE"/>
    <property type="match status" value="1"/>
</dbReference>
<evidence type="ECO:0000256" key="1">
    <source>
        <dbReference type="ARBA" id="ARBA00023125"/>
    </source>
</evidence>
<gene>
    <name evidence="4" type="ORF">ACFORF_05220</name>
</gene>
<proteinExistence type="predicted"/>
<comment type="caution">
    <text evidence="4">The sequence shown here is derived from an EMBL/GenBank/DDBJ whole genome shotgun (WGS) entry which is preliminary data.</text>
</comment>
<dbReference type="SUPFAM" id="SSF47413">
    <property type="entry name" value="lambda repressor-like DNA-binding domains"/>
    <property type="match status" value="1"/>
</dbReference>
<dbReference type="Gene3D" id="1.10.260.40">
    <property type="entry name" value="lambda repressor-like DNA-binding domains"/>
    <property type="match status" value="1"/>
</dbReference>
<feature type="transmembrane region" description="Helical" evidence="2">
    <location>
        <begin position="89"/>
        <end position="107"/>
    </location>
</feature>
<sequence>MQLQNRLVTLRTEKGLSQEELAEKLYVSRQTISNWERGKTYPDINSLLLIATYFDVSLDNLIKGDVEEMKQVIVASQEDLVQVDKDTKWMLIGMLSLAVTAFPLLYFLDWLGIILLIAQFIPTLYVAYRIERFKKTYDVQTYKEIVAISTGQTLDEIEKIQEKAKYPYQKVWIVLAFSAVFILIMLLVVGITLFLFHK</sequence>
<protein>
    <submittedName>
        <fullName evidence="4">Helix-turn-helix domain-containing protein</fullName>
    </submittedName>
</protein>
<dbReference type="InterPro" id="IPR001387">
    <property type="entry name" value="Cro/C1-type_HTH"/>
</dbReference>
<dbReference type="InterPro" id="IPR010982">
    <property type="entry name" value="Lambda_DNA-bd_dom_sf"/>
</dbReference>
<feature type="transmembrane region" description="Helical" evidence="2">
    <location>
        <begin position="113"/>
        <end position="130"/>
    </location>
</feature>
<keyword evidence="2" id="KW-0472">Membrane</keyword>
<keyword evidence="2" id="KW-1133">Transmembrane helix</keyword>
<reference evidence="5" key="1">
    <citation type="journal article" date="2019" name="Int. J. Syst. Evol. Microbiol.">
        <title>The Global Catalogue of Microorganisms (GCM) 10K type strain sequencing project: providing services to taxonomists for standard genome sequencing and annotation.</title>
        <authorList>
            <consortium name="The Broad Institute Genomics Platform"/>
            <consortium name="The Broad Institute Genome Sequencing Center for Infectious Disease"/>
            <person name="Wu L."/>
            <person name="Ma J."/>
        </authorList>
    </citation>
    <scope>NUCLEOTIDE SEQUENCE [LARGE SCALE GENOMIC DNA]</scope>
    <source>
        <strain evidence="5">CCUG 67170</strain>
    </source>
</reference>
<dbReference type="PANTHER" id="PTHR46558:SF11">
    <property type="entry name" value="HTH-TYPE TRANSCRIPTIONAL REGULATOR XRE"/>
    <property type="match status" value="1"/>
</dbReference>
<dbReference type="PANTHER" id="PTHR46558">
    <property type="entry name" value="TRACRIPTIONAL REGULATORY PROTEIN-RELATED-RELATED"/>
    <property type="match status" value="1"/>
</dbReference>
<dbReference type="Proteomes" id="UP001595807">
    <property type="component" value="Unassembled WGS sequence"/>
</dbReference>
<keyword evidence="1" id="KW-0238">DNA-binding</keyword>
<dbReference type="PROSITE" id="PS50943">
    <property type="entry name" value="HTH_CROC1"/>
    <property type="match status" value="1"/>
</dbReference>
<name>A0ABV8CV85_9STRE</name>
<keyword evidence="2" id="KW-0812">Transmembrane</keyword>
<evidence type="ECO:0000259" key="3">
    <source>
        <dbReference type="PROSITE" id="PS50943"/>
    </source>
</evidence>
<keyword evidence="5" id="KW-1185">Reference proteome</keyword>
<dbReference type="SMART" id="SM00530">
    <property type="entry name" value="HTH_XRE"/>
    <property type="match status" value="1"/>
</dbReference>
<evidence type="ECO:0000313" key="4">
    <source>
        <dbReference type="EMBL" id="MFC3928002.1"/>
    </source>
</evidence>
<dbReference type="EMBL" id="JBHRZV010000033">
    <property type="protein sequence ID" value="MFC3928002.1"/>
    <property type="molecule type" value="Genomic_DNA"/>
</dbReference>